<keyword evidence="3" id="KW-1185">Reference proteome</keyword>
<evidence type="ECO:0000256" key="1">
    <source>
        <dbReference type="SAM" id="MobiDB-lite"/>
    </source>
</evidence>
<dbReference type="CDD" id="cd23432">
    <property type="entry name" value="beta-trefoil_Ricin_EndoBetaGal-like"/>
    <property type="match status" value="1"/>
</dbReference>
<sequence>MGPPFTNGGHYVLQNASSGAFLDFNHTRSPKGNVWSHNPDTAGEVFAAFRKKSTPLTVSFQDIGGPAVLSHGADGSPINFVVDPDKLAGQWTVVPDETGLYKGFVRLKNVKTGAFLDGVGGAGKRAVGSKRKGGASQLWHLIQVPTDLTEPQLKTKKQELARAFNKQKEKAKKEKERKEREKKERERREREQKEEERKERERERERQRQQSSGPAQWARLGYIPTDQYNRIVQGMGYPGVRPQQYGGYYGGGRCGC</sequence>
<dbReference type="SUPFAM" id="SSF50370">
    <property type="entry name" value="Ricin B-like lectins"/>
    <property type="match status" value="1"/>
</dbReference>
<feature type="region of interest" description="Disordered" evidence="1">
    <location>
        <begin position="165"/>
        <end position="222"/>
    </location>
</feature>
<dbReference type="EMBL" id="KN846958">
    <property type="protein sequence ID" value="KIW68463.1"/>
    <property type="molecule type" value="Genomic_DNA"/>
</dbReference>
<name>A0A0D2FK23_9EURO</name>
<evidence type="ECO:0008006" key="4">
    <source>
        <dbReference type="Google" id="ProtNLM"/>
    </source>
</evidence>
<dbReference type="Gene3D" id="2.80.10.50">
    <property type="match status" value="1"/>
</dbReference>
<accession>A0A0D2FK23</accession>
<dbReference type="InterPro" id="IPR035992">
    <property type="entry name" value="Ricin_B-like_lectins"/>
</dbReference>
<protein>
    <recommendedName>
        <fullName evidence="4">Ricin B lectin domain-containing protein</fullName>
    </recommendedName>
</protein>
<dbReference type="Proteomes" id="UP000054266">
    <property type="component" value="Unassembled WGS sequence"/>
</dbReference>
<dbReference type="HOGENOM" id="CLU_1085857_0_0_1"/>
<feature type="compositionally biased region" description="Basic and acidic residues" evidence="1">
    <location>
        <begin position="165"/>
        <end position="208"/>
    </location>
</feature>
<evidence type="ECO:0000313" key="2">
    <source>
        <dbReference type="EMBL" id="KIW68463.1"/>
    </source>
</evidence>
<dbReference type="STRING" id="5601.A0A0D2FK23"/>
<dbReference type="AlphaFoldDB" id="A0A0D2FK23"/>
<gene>
    <name evidence="2" type="ORF">PV04_04405</name>
</gene>
<organism evidence="2 3">
    <name type="scientific">Phialophora macrospora</name>
    <dbReference type="NCBI Taxonomy" id="1851006"/>
    <lineage>
        <taxon>Eukaryota</taxon>
        <taxon>Fungi</taxon>
        <taxon>Dikarya</taxon>
        <taxon>Ascomycota</taxon>
        <taxon>Pezizomycotina</taxon>
        <taxon>Eurotiomycetes</taxon>
        <taxon>Chaetothyriomycetidae</taxon>
        <taxon>Chaetothyriales</taxon>
        <taxon>Herpotrichiellaceae</taxon>
        <taxon>Phialophora</taxon>
    </lineage>
</organism>
<proteinExistence type="predicted"/>
<evidence type="ECO:0000313" key="3">
    <source>
        <dbReference type="Proteomes" id="UP000054266"/>
    </source>
</evidence>
<reference evidence="2 3" key="1">
    <citation type="submission" date="2015-01" db="EMBL/GenBank/DDBJ databases">
        <title>The Genome Sequence of Capronia semiimmersa CBS27337.</title>
        <authorList>
            <consortium name="The Broad Institute Genomics Platform"/>
            <person name="Cuomo C."/>
            <person name="de Hoog S."/>
            <person name="Gorbushina A."/>
            <person name="Stielow B."/>
            <person name="Teixiera M."/>
            <person name="Abouelleil A."/>
            <person name="Chapman S.B."/>
            <person name="Priest M."/>
            <person name="Young S.K."/>
            <person name="Wortman J."/>
            <person name="Nusbaum C."/>
            <person name="Birren B."/>
        </authorList>
    </citation>
    <scope>NUCLEOTIDE SEQUENCE [LARGE SCALE GENOMIC DNA]</scope>
    <source>
        <strain evidence="2 3">CBS 27337</strain>
    </source>
</reference>